<name>A0A174DDT9_9FIRM</name>
<dbReference type="Proteomes" id="UP000261257">
    <property type="component" value="Unassembled WGS sequence"/>
</dbReference>
<keyword evidence="1" id="KW-0472">Membrane</keyword>
<accession>A0A174DDT9</accession>
<dbReference type="Pfam" id="PF06166">
    <property type="entry name" value="DUF979"/>
    <property type="match status" value="1"/>
</dbReference>
<sequence>MSFFMDSAISLSSKLLECVYIIIGLITIYAGVKNLLDKENPARYGTFVFWTAFGIVCALGHWLPTRVSGTLVIIMIIPAIFKRVKVGKQTIPTKEYSRKQYEKIGMKIFLPALTMGVMSLAFALLTKISALVGVAVGVIISIILLMAYSRDNRPSTFLKDSERFLSMMGPLCMLPQLLGALGGVFTAAGVGEVIGKIVSGIVPPGNVTIGIIVFAIGMVLFTAIMGNAYGAITVMTIGIGAPCILNYGADPVVIGMIALTCGFCGTLLTPMAANFNIVPVAILDMKNRFGVIKNQIVVALIMIVVQIIYMIALH</sequence>
<proteinExistence type="predicted"/>
<dbReference type="RefSeq" id="WP_055655011.1">
    <property type="nucleotide sequence ID" value="NZ_CABIXC010000004.1"/>
</dbReference>
<evidence type="ECO:0000313" key="5">
    <source>
        <dbReference type="Proteomes" id="UP000261257"/>
    </source>
</evidence>
<dbReference type="Proteomes" id="UP000095651">
    <property type="component" value="Unassembled WGS sequence"/>
</dbReference>
<gene>
    <name evidence="3" type="ORF">DXC39_23010</name>
    <name evidence="2" type="ORF">ERS852407_02242</name>
</gene>
<evidence type="ECO:0000313" key="3">
    <source>
        <dbReference type="EMBL" id="RGL99631.1"/>
    </source>
</evidence>
<dbReference type="AlphaFoldDB" id="A0A174DDT9"/>
<feature type="transmembrane region" description="Helical" evidence="1">
    <location>
        <begin position="296"/>
        <end position="313"/>
    </location>
</feature>
<evidence type="ECO:0000313" key="4">
    <source>
        <dbReference type="Proteomes" id="UP000095651"/>
    </source>
</evidence>
<feature type="transmembrane region" description="Helical" evidence="1">
    <location>
        <begin position="104"/>
        <end position="124"/>
    </location>
</feature>
<dbReference type="EMBL" id="QSSQ01000030">
    <property type="protein sequence ID" value="RGL99631.1"/>
    <property type="molecule type" value="Genomic_DNA"/>
</dbReference>
<feature type="transmembrane region" description="Helical" evidence="1">
    <location>
        <begin position="253"/>
        <end position="275"/>
    </location>
</feature>
<dbReference type="InterPro" id="IPR009323">
    <property type="entry name" value="DUF979"/>
</dbReference>
<feature type="transmembrane region" description="Helical" evidence="1">
    <location>
        <begin position="130"/>
        <end position="148"/>
    </location>
</feature>
<organism evidence="2 4">
    <name type="scientific">Hungatella hathewayi</name>
    <dbReference type="NCBI Taxonomy" id="154046"/>
    <lineage>
        <taxon>Bacteria</taxon>
        <taxon>Bacillati</taxon>
        <taxon>Bacillota</taxon>
        <taxon>Clostridia</taxon>
        <taxon>Lachnospirales</taxon>
        <taxon>Lachnospiraceae</taxon>
        <taxon>Hungatella</taxon>
    </lineage>
</organism>
<evidence type="ECO:0000256" key="1">
    <source>
        <dbReference type="SAM" id="Phobius"/>
    </source>
</evidence>
<dbReference type="EMBL" id="CYZE01000004">
    <property type="protein sequence ID" value="CUO23563.1"/>
    <property type="molecule type" value="Genomic_DNA"/>
</dbReference>
<feature type="transmembrane region" description="Helical" evidence="1">
    <location>
        <begin position="12"/>
        <end position="32"/>
    </location>
</feature>
<evidence type="ECO:0000313" key="2">
    <source>
        <dbReference type="EMBL" id="CUO23563.1"/>
    </source>
</evidence>
<reference evidence="2 4" key="1">
    <citation type="submission" date="2015-09" db="EMBL/GenBank/DDBJ databases">
        <authorList>
            <consortium name="Pathogen Informatics"/>
        </authorList>
    </citation>
    <scope>NUCLEOTIDE SEQUENCE [LARGE SCALE GENOMIC DNA]</scope>
    <source>
        <strain evidence="2 4">2789STDY5608850</strain>
    </source>
</reference>
<feature type="transmembrane region" description="Helical" evidence="1">
    <location>
        <begin position="228"/>
        <end position="247"/>
    </location>
</feature>
<feature type="transmembrane region" description="Helical" evidence="1">
    <location>
        <begin position="169"/>
        <end position="191"/>
    </location>
</feature>
<keyword evidence="1" id="KW-0812">Transmembrane</keyword>
<feature type="transmembrane region" description="Helical" evidence="1">
    <location>
        <begin position="197"/>
        <end position="221"/>
    </location>
</feature>
<protein>
    <submittedName>
        <fullName evidence="3">DUF979 domain-containing protein</fullName>
    </submittedName>
    <submittedName>
        <fullName evidence="2">Permease</fullName>
    </submittedName>
</protein>
<reference evidence="3 5" key="2">
    <citation type="submission" date="2018-08" db="EMBL/GenBank/DDBJ databases">
        <title>A genome reference for cultivated species of the human gut microbiota.</title>
        <authorList>
            <person name="Zou Y."/>
            <person name="Xue W."/>
            <person name="Luo G."/>
        </authorList>
    </citation>
    <scope>NUCLEOTIDE SEQUENCE [LARGE SCALE GENOMIC DNA]</scope>
    <source>
        <strain evidence="3 5">TF05-11AC</strain>
    </source>
</reference>
<feature type="transmembrane region" description="Helical" evidence="1">
    <location>
        <begin position="68"/>
        <end position="84"/>
    </location>
</feature>
<keyword evidence="1" id="KW-1133">Transmembrane helix</keyword>
<feature type="transmembrane region" description="Helical" evidence="1">
    <location>
        <begin position="44"/>
        <end position="62"/>
    </location>
</feature>